<dbReference type="AlphaFoldDB" id="A0A7S1S9D4"/>
<protein>
    <submittedName>
        <fullName evidence="2">Uncharacterized protein</fullName>
    </submittedName>
</protein>
<sequence length="430" mass="48135">MKVKTFKKYIVTKQGRKTAIIRPFTDAESHAARRKPEKPPPGGWPTPPAHWPKGVRVHVGRPVYWLPKGWGQGVKTTCVARLAAFVSPEGKMYYHRHTVEFIIGRKLGPDDSLEGATGWAREQIETGRNWRGQPPKFASDSKMFTSLNQREKQHLVSTEVFHFAIVSARRAEDLQGIRNIVNVQAQLVASGAKPVWYVDAPSLKAYKALGLEAVVGGKLVPARNKALNKAKSLGQVCVQLSDDITHWDFLKGKEDGHYGLWDGNLAAKNAKRYHVSPVAAARFLLAKMRGVPEGMPRPMLGGVFPLGNTGMAFAREAVSMDLFILGDFFVHDVGSPCRFDPRMTLKEDYDFTCSHLARHGAVLRHNRMVLSVIHETNAGGACSERDAKGEKERENIRILSEKWPGVFRINKNRGDDGTQVVMSWRRRHKH</sequence>
<organism evidence="2">
    <name type="scientific">Alexandrium catenella</name>
    <name type="common">Red tide dinoflagellate</name>
    <name type="synonym">Gonyaulax catenella</name>
    <dbReference type="NCBI Taxonomy" id="2925"/>
    <lineage>
        <taxon>Eukaryota</taxon>
        <taxon>Sar</taxon>
        <taxon>Alveolata</taxon>
        <taxon>Dinophyceae</taxon>
        <taxon>Gonyaulacales</taxon>
        <taxon>Pyrocystaceae</taxon>
        <taxon>Alexandrium</taxon>
    </lineage>
</organism>
<accession>A0A7S1S9D4</accession>
<feature type="region of interest" description="Disordered" evidence="1">
    <location>
        <begin position="24"/>
        <end position="51"/>
    </location>
</feature>
<proteinExistence type="predicted"/>
<gene>
    <name evidence="2" type="ORF">ACAT0790_LOCUS63329</name>
</gene>
<dbReference type="EMBL" id="HBGE01106161">
    <property type="protein sequence ID" value="CAD9186555.1"/>
    <property type="molecule type" value="Transcribed_RNA"/>
</dbReference>
<name>A0A7S1S9D4_ALECA</name>
<feature type="compositionally biased region" description="Pro residues" evidence="1">
    <location>
        <begin position="39"/>
        <end position="50"/>
    </location>
</feature>
<reference evidence="2" key="1">
    <citation type="submission" date="2021-01" db="EMBL/GenBank/DDBJ databases">
        <authorList>
            <person name="Corre E."/>
            <person name="Pelletier E."/>
            <person name="Niang G."/>
            <person name="Scheremetjew M."/>
            <person name="Finn R."/>
            <person name="Kale V."/>
            <person name="Holt S."/>
            <person name="Cochrane G."/>
            <person name="Meng A."/>
            <person name="Brown T."/>
            <person name="Cohen L."/>
        </authorList>
    </citation>
    <scope>NUCLEOTIDE SEQUENCE</scope>
    <source>
        <strain evidence="2">OF101</strain>
    </source>
</reference>
<evidence type="ECO:0000313" key="2">
    <source>
        <dbReference type="EMBL" id="CAD9186555.1"/>
    </source>
</evidence>
<evidence type="ECO:0000256" key="1">
    <source>
        <dbReference type="SAM" id="MobiDB-lite"/>
    </source>
</evidence>